<dbReference type="Pfam" id="PF02604">
    <property type="entry name" value="PhdYeFM_antitox"/>
    <property type="match status" value="1"/>
</dbReference>
<dbReference type="InterPro" id="IPR051405">
    <property type="entry name" value="phD/YefM_antitoxin"/>
</dbReference>
<gene>
    <name evidence="3" type="ORF">ACFFVD_12340</name>
</gene>
<evidence type="ECO:0000313" key="4">
    <source>
        <dbReference type="Proteomes" id="UP001589700"/>
    </source>
</evidence>
<dbReference type="PANTHER" id="PTHR33713:SF10">
    <property type="entry name" value="ANTITOXIN YAFN"/>
    <property type="match status" value="1"/>
</dbReference>
<dbReference type="Proteomes" id="UP001589700">
    <property type="component" value="Unassembled WGS sequence"/>
</dbReference>
<name>A0ABV5JV61_9ACTN</name>
<dbReference type="InterPro" id="IPR036165">
    <property type="entry name" value="YefM-like_sf"/>
</dbReference>
<dbReference type="SUPFAM" id="SSF143120">
    <property type="entry name" value="YefM-like"/>
    <property type="match status" value="1"/>
</dbReference>
<comment type="caution">
    <text evidence="3">The sequence shown here is derived from an EMBL/GenBank/DDBJ whole genome shotgun (WGS) entry which is preliminary data.</text>
</comment>
<evidence type="ECO:0000256" key="1">
    <source>
        <dbReference type="ARBA" id="ARBA00009981"/>
    </source>
</evidence>
<dbReference type="PANTHER" id="PTHR33713">
    <property type="entry name" value="ANTITOXIN YAFN-RELATED"/>
    <property type="match status" value="1"/>
</dbReference>
<dbReference type="Gene3D" id="3.40.1620.10">
    <property type="entry name" value="YefM-like domain"/>
    <property type="match status" value="1"/>
</dbReference>
<dbReference type="InterPro" id="IPR006442">
    <property type="entry name" value="Antitoxin_Phd/YefM"/>
</dbReference>
<evidence type="ECO:0000313" key="3">
    <source>
        <dbReference type="EMBL" id="MFB9260594.1"/>
    </source>
</evidence>
<accession>A0ABV5JV61</accession>
<dbReference type="EMBL" id="JBHMDY010000006">
    <property type="protein sequence ID" value="MFB9260594.1"/>
    <property type="molecule type" value="Genomic_DNA"/>
</dbReference>
<organism evidence="3 4">
    <name type="scientific">Dietzia aerolata</name>
    <dbReference type="NCBI Taxonomy" id="595984"/>
    <lineage>
        <taxon>Bacteria</taxon>
        <taxon>Bacillati</taxon>
        <taxon>Actinomycetota</taxon>
        <taxon>Actinomycetes</taxon>
        <taxon>Mycobacteriales</taxon>
        <taxon>Dietziaceae</taxon>
        <taxon>Dietzia</taxon>
    </lineage>
</organism>
<comment type="similarity">
    <text evidence="1 2">Belongs to the phD/YefM antitoxin family.</text>
</comment>
<sequence>MAIEPIRDVRRNLDDVVARVCEHGERVAVTKDDTPVAVIINPEELASLEETVDVLSDTQALLDIREAKASLAHNDVVRGADDVRALLD</sequence>
<protein>
    <recommendedName>
        <fullName evidence="2">Antitoxin</fullName>
    </recommendedName>
</protein>
<keyword evidence="4" id="KW-1185">Reference proteome</keyword>
<dbReference type="NCBIfam" id="TIGR01552">
    <property type="entry name" value="phd_fam"/>
    <property type="match status" value="1"/>
</dbReference>
<proteinExistence type="inferred from homology"/>
<dbReference type="RefSeq" id="WP_380023791.1">
    <property type="nucleotide sequence ID" value="NZ_JBHMDY010000006.1"/>
</dbReference>
<reference evidence="3 4" key="1">
    <citation type="submission" date="2024-09" db="EMBL/GenBank/DDBJ databases">
        <authorList>
            <person name="Sun Q."/>
            <person name="Mori K."/>
        </authorList>
    </citation>
    <scope>NUCLEOTIDE SEQUENCE [LARGE SCALE GENOMIC DNA]</scope>
    <source>
        <strain evidence="3 4">CCM 7659</strain>
    </source>
</reference>
<comment type="function">
    <text evidence="2">Antitoxin component of a type II toxin-antitoxin (TA) system.</text>
</comment>
<evidence type="ECO:0000256" key="2">
    <source>
        <dbReference type="RuleBase" id="RU362080"/>
    </source>
</evidence>